<evidence type="ECO:0000256" key="1">
    <source>
        <dbReference type="SAM" id="MobiDB-lite"/>
    </source>
</evidence>
<feature type="compositionally biased region" description="Basic residues" evidence="1">
    <location>
        <begin position="58"/>
        <end position="67"/>
    </location>
</feature>
<keyword evidence="3" id="KW-1185">Reference proteome</keyword>
<feature type="non-terminal residue" evidence="2">
    <location>
        <position position="779"/>
    </location>
</feature>
<name>A0ABP0PAE0_9DINO</name>
<dbReference type="Proteomes" id="UP001642484">
    <property type="component" value="Unassembled WGS sequence"/>
</dbReference>
<feature type="compositionally biased region" description="Low complexity" evidence="1">
    <location>
        <begin position="96"/>
        <end position="109"/>
    </location>
</feature>
<protein>
    <submittedName>
        <fullName evidence="2">Uncharacterized protein</fullName>
    </submittedName>
</protein>
<proteinExistence type="predicted"/>
<sequence>MGHGLYVCLTASINMQERVDALAAGEGDGSNSSSSSDDESSSSSSSHFGLQSSAAPKAKPKAKKPKAAGKGADKPSAEVAPPVPPVALKTIATDNSEPSSALPTPAPSSRSEKSEKLSEKAQQMLSSLELLTPATIWQTGVAKSKSIEQTLNKAMELISRLDGQSEAGLQEANAKLGAEADRVSQTFDLVHEIKDAKSALGKSLIDNKDRLMAMVGPMKPEDINIVLIDIAKQLVEVNIESSGNDAVLFSFITINQTSWNGFGLSSLTTEEVKPTLCTVQTNVINFWLDKLRPLGTAALHGVLASIPADWFLPALTRRPIPPNADLTFSPLDESVENKTGIVTKALFDLQKMLACQVCSDSIIDNNAKGTLDSVAGKGAELVKTLGQVSDLFKTGKSTDFAASHEHWKTLESVADTSNFLGNLEGRQSELDQLQAAKSTCLGLMVHHDEPYQALTTMVEQQFLEGNEGFKLQNVSEQDLCSAGIAGVCLGFLERKGSPSDIAVHKMVACLVRELCAFMASTTHEVCNSIQLWRALSAGLSGDLRTASAATAKLLPVHAATRKMMFRLEQKILSSGKDFVKSLVSELGLGPALARATKELGFPVPPLLGAVLNVLRACHGLGDDSLDTKEVKVSRDSLQKNLPMYMKLVGVTETEPEFLKEALPDLYGKVLQYVTHFQVCLLEWLEGKEKFLAESEKLLDKFRPVLEAVQTWDFTQVQWLLQCRDAEQAKKVEDESGQLLVAREKLGKDVPLLNSLKYSSGNLGDPSLWGGHFLTNLPKR</sequence>
<feature type="region of interest" description="Disordered" evidence="1">
    <location>
        <begin position="20"/>
        <end position="118"/>
    </location>
</feature>
<comment type="caution">
    <text evidence="2">The sequence shown here is derived from an EMBL/GenBank/DDBJ whole genome shotgun (WGS) entry which is preliminary data.</text>
</comment>
<dbReference type="EMBL" id="CAXAMN010022789">
    <property type="protein sequence ID" value="CAK9072651.1"/>
    <property type="molecule type" value="Genomic_DNA"/>
</dbReference>
<evidence type="ECO:0000313" key="2">
    <source>
        <dbReference type="EMBL" id="CAK9072651.1"/>
    </source>
</evidence>
<accession>A0ABP0PAE0</accession>
<organism evidence="2 3">
    <name type="scientific">Durusdinium trenchii</name>
    <dbReference type="NCBI Taxonomy" id="1381693"/>
    <lineage>
        <taxon>Eukaryota</taxon>
        <taxon>Sar</taxon>
        <taxon>Alveolata</taxon>
        <taxon>Dinophyceae</taxon>
        <taxon>Suessiales</taxon>
        <taxon>Symbiodiniaceae</taxon>
        <taxon>Durusdinium</taxon>
    </lineage>
</organism>
<feature type="compositionally biased region" description="Low complexity" evidence="1">
    <location>
        <begin position="29"/>
        <end position="57"/>
    </location>
</feature>
<gene>
    <name evidence="2" type="ORF">CCMP2556_LOCUS35753</name>
</gene>
<reference evidence="2 3" key="1">
    <citation type="submission" date="2024-02" db="EMBL/GenBank/DDBJ databases">
        <authorList>
            <person name="Chen Y."/>
            <person name="Shah S."/>
            <person name="Dougan E. K."/>
            <person name="Thang M."/>
            <person name="Chan C."/>
        </authorList>
    </citation>
    <scope>NUCLEOTIDE SEQUENCE [LARGE SCALE GENOMIC DNA]</scope>
</reference>
<evidence type="ECO:0000313" key="3">
    <source>
        <dbReference type="Proteomes" id="UP001642484"/>
    </source>
</evidence>